<comment type="caution">
    <text evidence="1">The sequence shown here is derived from an EMBL/GenBank/DDBJ whole genome shotgun (WGS) entry which is preliminary data.</text>
</comment>
<protein>
    <submittedName>
        <fullName evidence="1">Uncharacterized protein</fullName>
    </submittedName>
</protein>
<dbReference type="EMBL" id="JBHSWB010000001">
    <property type="protein sequence ID" value="MFC6659257.1"/>
    <property type="molecule type" value="Genomic_DNA"/>
</dbReference>
<sequence length="78" mass="8940">MARLIERLSGAPAPLFSRRLFEATAGHPLFLLETLRDLRERGLLTERGGRWHTPLTPRRWITPRCPFPAVWPPPSRSG</sequence>
<gene>
    <name evidence="1" type="ORF">ACFP90_01915</name>
</gene>
<dbReference type="Proteomes" id="UP001596317">
    <property type="component" value="Unassembled WGS sequence"/>
</dbReference>
<organism evidence="1 2">
    <name type="scientific">Deinococcus multiflagellatus</name>
    <dbReference type="NCBI Taxonomy" id="1656887"/>
    <lineage>
        <taxon>Bacteria</taxon>
        <taxon>Thermotogati</taxon>
        <taxon>Deinococcota</taxon>
        <taxon>Deinococci</taxon>
        <taxon>Deinococcales</taxon>
        <taxon>Deinococcaceae</taxon>
        <taxon>Deinococcus</taxon>
    </lineage>
</organism>
<dbReference type="RefSeq" id="WP_380053806.1">
    <property type="nucleotide sequence ID" value="NZ_JBHSWB010000001.1"/>
</dbReference>
<evidence type="ECO:0000313" key="1">
    <source>
        <dbReference type="EMBL" id="MFC6659257.1"/>
    </source>
</evidence>
<name>A0ABW1ZI72_9DEIO</name>
<reference evidence="2" key="1">
    <citation type="journal article" date="2019" name="Int. J. Syst. Evol. Microbiol.">
        <title>The Global Catalogue of Microorganisms (GCM) 10K type strain sequencing project: providing services to taxonomists for standard genome sequencing and annotation.</title>
        <authorList>
            <consortium name="The Broad Institute Genomics Platform"/>
            <consortium name="The Broad Institute Genome Sequencing Center for Infectious Disease"/>
            <person name="Wu L."/>
            <person name="Ma J."/>
        </authorList>
    </citation>
    <scope>NUCLEOTIDE SEQUENCE [LARGE SCALE GENOMIC DNA]</scope>
    <source>
        <strain evidence="2">CCUG 63830</strain>
    </source>
</reference>
<evidence type="ECO:0000313" key="2">
    <source>
        <dbReference type="Proteomes" id="UP001596317"/>
    </source>
</evidence>
<proteinExistence type="predicted"/>
<accession>A0ABW1ZI72</accession>
<keyword evidence="2" id="KW-1185">Reference proteome</keyword>